<dbReference type="Proteomes" id="UP000557872">
    <property type="component" value="Unassembled WGS sequence"/>
</dbReference>
<comment type="similarity">
    <text evidence="1">Belongs to the transferase hexapeptide repeat family.</text>
</comment>
<dbReference type="CDD" id="cd03354">
    <property type="entry name" value="LbH_SAT"/>
    <property type="match status" value="1"/>
</dbReference>
<dbReference type="EMBL" id="JACBAZ010000002">
    <property type="protein sequence ID" value="NWK55174.1"/>
    <property type="molecule type" value="Genomic_DNA"/>
</dbReference>
<keyword evidence="2 5" id="KW-0808">Transferase</keyword>
<evidence type="ECO:0000256" key="4">
    <source>
        <dbReference type="ARBA" id="ARBA00023315"/>
    </source>
</evidence>
<evidence type="ECO:0000313" key="6">
    <source>
        <dbReference type="Proteomes" id="UP000557872"/>
    </source>
</evidence>
<dbReference type="GO" id="GO:0009001">
    <property type="term" value="F:serine O-acetyltransferase activity"/>
    <property type="evidence" value="ECO:0007669"/>
    <property type="project" value="InterPro"/>
</dbReference>
<dbReference type="PANTHER" id="PTHR42811">
    <property type="entry name" value="SERINE ACETYLTRANSFERASE"/>
    <property type="match status" value="1"/>
</dbReference>
<accession>A0A851GM20</accession>
<comment type="caution">
    <text evidence="5">The sequence shown here is derived from an EMBL/GenBank/DDBJ whole genome shotgun (WGS) entry which is preliminary data.</text>
</comment>
<dbReference type="InterPro" id="IPR005881">
    <property type="entry name" value="Ser_O-AcTrfase"/>
</dbReference>
<proteinExistence type="inferred from homology"/>
<dbReference type="Gene3D" id="2.160.10.10">
    <property type="entry name" value="Hexapeptide repeat proteins"/>
    <property type="match status" value="1"/>
</dbReference>
<keyword evidence="4" id="KW-0012">Acyltransferase</keyword>
<dbReference type="AlphaFoldDB" id="A0A851GM20"/>
<dbReference type="PIRSF" id="PIRSF000441">
    <property type="entry name" value="CysE"/>
    <property type="match status" value="1"/>
</dbReference>
<name>A0A851GM20_9BACT</name>
<dbReference type="InterPro" id="IPR011004">
    <property type="entry name" value="Trimer_LpxA-like_sf"/>
</dbReference>
<dbReference type="InterPro" id="IPR001451">
    <property type="entry name" value="Hexapep"/>
</dbReference>
<sequence length="146" mass="15705">MDMTVHGKNKWIRNSRLANTLIFCVNRNIPVISRMLMIVLHCDIFCRLPKSTYLPHPYGIVIHSNSQIGEGVVINHQVTLGGRDLTAESPNIGDRVYIGAGAKILGGISIGEGASIGANAVVTKDVPAGVTVVGANRHLSKESFYV</sequence>
<dbReference type="InterPro" id="IPR045304">
    <property type="entry name" value="LbH_SAT"/>
</dbReference>
<dbReference type="GO" id="GO:0005737">
    <property type="term" value="C:cytoplasm"/>
    <property type="evidence" value="ECO:0007669"/>
    <property type="project" value="InterPro"/>
</dbReference>
<organism evidence="5 6">
    <name type="scientific">Oceaniferula marina</name>
    <dbReference type="NCBI Taxonomy" id="2748318"/>
    <lineage>
        <taxon>Bacteria</taxon>
        <taxon>Pseudomonadati</taxon>
        <taxon>Verrucomicrobiota</taxon>
        <taxon>Verrucomicrobiia</taxon>
        <taxon>Verrucomicrobiales</taxon>
        <taxon>Verrucomicrobiaceae</taxon>
        <taxon>Oceaniferula</taxon>
    </lineage>
</organism>
<keyword evidence="6" id="KW-1185">Reference proteome</keyword>
<dbReference type="SUPFAM" id="SSF51161">
    <property type="entry name" value="Trimeric LpxA-like enzymes"/>
    <property type="match status" value="1"/>
</dbReference>
<dbReference type="PROSITE" id="PS00101">
    <property type="entry name" value="HEXAPEP_TRANSFERASES"/>
    <property type="match status" value="1"/>
</dbReference>
<keyword evidence="3" id="KW-0677">Repeat</keyword>
<dbReference type="GO" id="GO:0006535">
    <property type="term" value="P:cysteine biosynthetic process from serine"/>
    <property type="evidence" value="ECO:0007669"/>
    <property type="project" value="InterPro"/>
</dbReference>
<gene>
    <name evidence="5" type="ORF">HW115_06100</name>
</gene>
<evidence type="ECO:0000313" key="5">
    <source>
        <dbReference type="EMBL" id="NWK55174.1"/>
    </source>
</evidence>
<dbReference type="Pfam" id="PF00132">
    <property type="entry name" value="Hexapep"/>
    <property type="match status" value="1"/>
</dbReference>
<reference evidence="5 6" key="1">
    <citation type="submission" date="2020-07" db="EMBL/GenBank/DDBJ databases">
        <title>Roseicoccus Jingziensis gen. nov., sp. nov., isolated from coastal seawater.</title>
        <authorList>
            <person name="Feng X."/>
        </authorList>
    </citation>
    <scope>NUCLEOTIDE SEQUENCE [LARGE SCALE GENOMIC DNA]</scope>
    <source>
        <strain evidence="5 6">N1E253</strain>
    </source>
</reference>
<evidence type="ECO:0000256" key="1">
    <source>
        <dbReference type="ARBA" id="ARBA00007274"/>
    </source>
</evidence>
<evidence type="ECO:0000256" key="3">
    <source>
        <dbReference type="ARBA" id="ARBA00022737"/>
    </source>
</evidence>
<dbReference type="InterPro" id="IPR018357">
    <property type="entry name" value="Hexapep_transf_CS"/>
</dbReference>
<protein>
    <submittedName>
        <fullName evidence="5">Serine acetyltransferase</fullName>
    </submittedName>
</protein>
<evidence type="ECO:0000256" key="2">
    <source>
        <dbReference type="ARBA" id="ARBA00022679"/>
    </source>
</evidence>